<sequence>MKSIIVIGTLFLICNFSFSQMPFGGIEGLKDTSNFRELRSELKIQSLAIEFDSTYVPAYFKHAALEYQLGNYETCIKEQNDIIKRFPDYIKDAYTNRGMCYCFLKKYNQALADLNKARQLSPEDAMSYLNLAFVKSHMQEYQLAIFDLDTAIALRPDYAKAFANRAFAKEQLKKYKEAIEDYNKALEIQPNYPEVYFNRGYVKFIMNKPDEAIADYNKALAIFPNFSLSYDFYLYRSRAYEKKGDLVNSKLDQDIANELKKE</sequence>
<dbReference type="OrthoDB" id="1446882at2"/>
<dbReference type="SMART" id="SM00028">
    <property type="entry name" value="TPR"/>
    <property type="match status" value="5"/>
</dbReference>
<dbReference type="SUPFAM" id="SSF48452">
    <property type="entry name" value="TPR-like"/>
    <property type="match status" value="2"/>
</dbReference>
<dbReference type="InterPro" id="IPR019734">
    <property type="entry name" value="TPR_rpt"/>
</dbReference>
<dbReference type="Gene3D" id="1.25.40.10">
    <property type="entry name" value="Tetratricopeptide repeat domain"/>
    <property type="match status" value="3"/>
</dbReference>
<protein>
    <submittedName>
        <fullName evidence="5">Uncharacterized protein</fullName>
    </submittedName>
</protein>
<name>A0A1V9G5F3_9BACT</name>
<evidence type="ECO:0000313" key="5">
    <source>
        <dbReference type="EMBL" id="OQP65865.1"/>
    </source>
</evidence>
<dbReference type="PANTHER" id="PTHR44858">
    <property type="entry name" value="TETRATRICOPEPTIDE REPEAT PROTEIN 6"/>
    <property type="match status" value="1"/>
</dbReference>
<accession>A0A1V9G5F3</accession>
<evidence type="ECO:0000313" key="6">
    <source>
        <dbReference type="Proteomes" id="UP000192796"/>
    </source>
</evidence>
<evidence type="ECO:0000256" key="4">
    <source>
        <dbReference type="SAM" id="Coils"/>
    </source>
</evidence>
<keyword evidence="4" id="KW-0175">Coiled coil</keyword>
<dbReference type="Pfam" id="PF13181">
    <property type="entry name" value="TPR_8"/>
    <property type="match status" value="1"/>
</dbReference>
<evidence type="ECO:0000256" key="3">
    <source>
        <dbReference type="PROSITE-ProRule" id="PRU00339"/>
    </source>
</evidence>
<dbReference type="PANTHER" id="PTHR44858:SF1">
    <property type="entry name" value="UDP-N-ACETYLGLUCOSAMINE--PEPTIDE N-ACETYLGLUCOSAMINYLTRANSFERASE SPINDLY-RELATED"/>
    <property type="match status" value="1"/>
</dbReference>
<evidence type="ECO:0000256" key="1">
    <source>
        <dbReference type="ARBA" id="ARBA00022737"/>
    </source>
</evidence>
<dbReference type="EMBL" id="LVYD01000013">
    <property type="protein sequence ID" value="OQP65865.1"/>
    <property type="molecule type" value="Genomic_DNA"/>
</dbReference>
<dbReference type="GO" id="GO:0009279">
    <property type="term" value="C:cell outer membrane"/>
    <property type="evidence" value="ECO:0007669"/>
    <property type="project" value="TreeGrafter"/>
</dbReference>
<dbReference type="AlphaFoldDB" id="A0A1V9G5F3"/>
<feature type="repeat" description="TPR" evidence="3">
    <location>
        <begin position="91"/>
        <end position="124"/>
    </location>
</feature>
<dbReference type="RefSeq" id="WP_081145708.1">
    <property type="nucleotide sequence ID" value="NZ_LVYD01000013.1"/>
</dbReference>
<dbReference type="PROSITE" id="PS50005">
    <property type="entry name" value="TPR"/>
    <property type="match status" value="3"/>
</dbReference>
<dbReference type="STRING" id="1703345.A3860_14825"/>
<keyword evidence="1" id="KW-0677">Repeat</keyword>
<dbReference type="InterPro" id="IPR011990">
    <property type="entry name" value="TPR-like_helical_dom_sf"/>
</dbReference>
<evidence type="ECO:0000256" key="2">
    <source>
        <dbReference type="ARBA" id="ARBA00022803"/>
    </source>
</evidence>
<gene>
    <name evidence="5" type="ORF">A3860_14825</name>
</gene>
<comment type="caution">
    <text evidence="5">The sequence shown here is derived from an EMBL/GenBank/DDBJ whole genome shotgun (WGS) entry which is preliminary data.</text>
</comment>
<feature type="coiled-coil region" evidence="4">
    <location>
        <begin position="158"/>
        <end position="185"/>
    </location>
</feature>
<reference evidence="5 6" key="1">
    <citation type="submission" date="2016-03" db="EMBL/GenBank/DDBJ databases">
        <title>Niastella vici sp. nov., isolated from farmland soil.</title>
        <authorList>
            <person name="Chen L."/>
            <person name="Wang D."/>
            <person name="Yang S."/>
            <person name="Wang G."/>
        </authorList>
    </citation>
    <scope>NUCLEOTIDE SEQUENCE [LARGE SCALE GENOMIC DNA]</scope>
    <source>
        <strain evidence="5 6">DJ57</strain>
    </source>
</reference>
<organism evidence="5 6">
    <name type="scientific">Niastella vici</name>
    <dbReference type="NCBI Taxonomy" id="1703345"/>
    <lineage>
        <taxon>Bacteria</taxon>
        <taxon>Pseudomonadati</taxon>
        <taxon>Bacteroidota</taxon>
        <taxon>Chitinophagia</taxon>
        <taxon>Chitinophagales</taxon>
        <taxon>Chitinophagaceae</taxon>
        <taxon>Niastella</taxon>
    </lineage>
</organism>
<dbReference type="Pfam" id="PF00515">
    <property type="entry name" value="TPR_1"/>
    <property type="match status" value="1"/>
</dbReference>
<dbReference type="InterPro" id="IPR050498">
    <property type="entry name" value="Ycf3"/>
</dbReference>
<feature type="repeat" description="TPR" evidence="3">
    <location>
        <begin position="159"/>
        <end position="192"/>
    </location>
</feature>
<dbReference type="GO" id="GO:0046813">
    <property type="term" value="P:receptor-mediated virion attachment to host cell"/>
    <property type="evidence" value="ECO:0007669"/>
    <property type="project" value="TreeGrafter"/>
</dbReference>
<feature type="repeat" description="TPR" evidence="3">
    <location>
        <begin position="193"/>
        <end position="226"/>
    </location>
</feature>
<dbReference type="Pfam" id="PF13414">
    <property type="entry name" value="TPR_11"/>
    <property type="match status" value="1"/>
</dbReference>
<keyword evidence="6" id="KW-1185">Reference proteome</keyword>
<keyword evidence="2 3" id="KW-0802">TPR repeat</keyword>
<proteinExistence type="predicted"/>
<dbReference type="PROSITE" id="PS50293">
    <property type="entry name" value="TPR_REGION"/>
    <property type="match status" value="1"/>
</dbReference>
<dbReference type="Proteomes" id="UP000192796">
    <property type="component" value="Unassembled WGS sequence"/>
</dbReference>